<keyword evidence="3" id="KW-1185">Reference proteome</keyword>
<evidence type="ECO:0000256" key="1">
    <source>
        <dbReference type="PROSITE-ProRule" id="PRU00235"/>
    </source>
</evidence>
<dbReference type="InterPro" id="IPR051553">
    <property type="entry name" value="Ran_GTPase-activating"/>
</dbReference>
<gene>
    <name evidence="2" type="ORF">IE077_004443</name>
</gene>
<dbReference type="InterPro" id="IPR009091">
    <property type="entry name" value="RCC1/BLIP-II"/>
</dbReference>
<proteinExistence type="predicted"/>
<comment type="caution">
    <text evidence="2">The sequence shown here is derived from an EMBL/GenBank/DDBJ whole genome shotgun (WGS) entry which is preliminary data.</text>
</comment>
<protein>
    <submittedName>
        <fullName evidence="2">Regulator of chromosome condensation (RCC1) repeat-containing protein</fullName>
    </submittedName>
</protein>
<dbReference type="SUPFAM" id="SSF50985">
    <property type="entry name" value="RCC1/BLIP-II"/>
    <property type="match status" value="1"/>
</dbReference>
<dbReference type="PANTHER" id="PTHR45982">
    <property type="entry name" value="REGULATOR OF CHROMOSOME CONDENSATION"/>
    <property type="match status" value="1"/>
</dbReference>
<reference evidence="2 3" key="1">
    <citation type="journal article" date="2020" name="bioRxiv">
        <title>Metabolic contributions of an alphaproteobacterial endosymbiont in the apicomplexan Cardiosporidium cionae.</title>
        <authorList>
            <person name="Hunter E.S."/>
            <person name="Paight C.J."/>
            <person name="Lane C.E."/>
        </authorList>
    </citation>
    <scope>NUCLEOTIDE SEQUENCE [LARGE SCALE GENOMIC DNA]</scope>
    <source>
        <strain evidence="2">ESH_2018</strain>
    </source>
</reference>
<accession>A0ABQ7J9Q9</accession>
<name>A0ABQ7J9Q9_9APIC</name>
<dbReference type="Gene3D" id="2.130.10.30">
    <property type="entry name" value="Regulator of chromosome condensation 1/beta-lactamase-inhibitor protein II"/>
    <property type="match status" value="1"/>
</dbReference>
<evidence type="ECO:0000313" key="3">
    <source>
        <dbReference type="Proteomes" id="UP000823046"/>
    </source>
</evidence>
<organism evidence="2 3">
    <name type="scientific">Cardiosporidium cionae</name>
    <dbReference type="NCBI Taxonomy" id="476202"/>
    <lineage>
        <taxon>Eukaryota</taxon>
        <taxon>Sar</taxon>
        <taxon>Alveolata</taxon>
        <taxon>Apicomplexa</taxon>
        <taxon>Aconoidasida</taxon>
        <taxon>Nephromycida</taxon>
        <taxon>Cardiosporidium</taxon>
    </lineage>
</organism>
<dbReference type="EMBL" id="JADAQX010000323">
    <property type="protein sequence ID" value="KAF8820696.1"/>
    <property type="molecule type" value="Genomic_DNA"/>
</dbReference>
<feature type="repeat" description="RCC1" evidence="1">
    <location>
        <begin position="7"/>
        <end position="60"/>
    </location>
</feature>
<dbReference type="InterPro" id="IPR000408">
    <property type="entry name" value="Reg_chr_condens"/>
</dbReference>
<sequence>MDAWLLYRIWAFGDNLAGQCGIPVEDARQVVPKRIKLSSDNYHALHVSCGTQHSGCITSKHQLYLWGNSSGHKLIFTHIQDKILSQDELPGVSIRSGNKSRCMNAMLVYNLLHEMVSSFCLGDDCTIVITGNGVLQENKRTR</sequence>
<dbReference type="Pfam" id="PF00415">
    <property type="entry name" value="RCC1"/>
    <property type="match status" value="1"/>
</dbReference>
<dbReference type="PANTHER" id="PTHR45982:SF1">
    <property type="entry name" value="REGULATOR OF CHROMOSOME CONDENSATION"/>
    <property type="match status" value="1"/>
</dbReference>
<dbReference type="PROSITE" id="PS50012">
    <property type="entry name" value="RCC1_3"/>
    <property type="match status" value="1"/>
</dbReference>
<dbReference type="Proteomes" id="UP000823046">
    <property type="component" value="Unassembled WGS sequence"/>
</dbReference>
<evidence type="ECO:0000313" key="2">
    <source>
        <dbReference type="EMBL" id="KAF8820696.1"/>
    </source>
</evidence>